<name>N1MGE8_9SPHN</name>
<dbReference type="Proteomes" id="UP000013201">
    <property type="component" value="Unassembled WGS sequence"/>
</dbReference>
<gene>
    <name evidence="3" type="ORF">EBBID32_6180</name>
</gene>
<feature type="compositionally biased region" description="Pro residues" evidence="1">
    <location>
        <begin position="269"/>
        <end position="283"/>
    </location>
</feature>
<dbReference type="InterPro" id="IPR019613">
    <property type="entry name" value="DUF4198"/>
</dbReference>
<organism evidence="3 4">
    <name type="scientific">Sphingobium indicum BiD32</name>
    <dbReference type="NCBI Taxonomy" id="1301087"/>
    <lineage>
        <taxon>Bacteria</taxon>
        <taxon>Pseudomonadati</taxon>
        <taxon>Pseudomonadota</taxon>
        <taxon>Alphaproteobacteria</taxon>
        <taxon>Sphingomonadales</taxon>
        <taxon>Sphingomonadaceae</taxon>
        <taxon>Sphingobium</taxon>
    </lineage>
</organism>
<evidence type="ECO:0000313" key="4">
    <source>
        <dbReference type="Proteomes" id="UP000013201"/>
    </source>
</evidence>
<proteinExistence type="predicted"/>
<feature type="region of interest" description="Disordered" evidence="1">
    <location>
        <begin position="245"/>
        <end position="296"/>
    </location>
</feature>
<accession>N1MGE8</accession>
<feature type="signal peptide" evidence="2">
    <location>
        <begin position="1"/>
        <end position="23"/>
    </location>
</feature>
<feature type="compositionally biased region" description="Gly residues" evidence="1">
    <location>
        <begin position="246"/>
        <end position="265"/>
    </location>
</feature>
<dbReference type="EMBL" id="CAVK010000031">
    <property type="protein sequence ID" value="CCW16285.1"/>
    <property type="molecule type" value="Genomic_DNA"/>
</dbReference>
<keyword evidence="2" id="KW-0732">Signal</keyword>
<reference evidence="3 4" key="1">
    <citation type="submission" date="2013-03" db="EMBL/GenBank/DDBJ databases">
        <authorList>
            <person name="Le V."/>
        </authorList>
    </citation>
    <scope>NUCLEOTIDE SEQUENCE [LARGE SCALE GENOMIC DNA]</scope>
    <source>
        <strain evidence="3 4">BiD32</strain>
    </source>
</reference>
<keyword evidence="4" id="KW-1185">Reference proteome</keyword>
<comment type="caution">
    <text evidence="3">The sequence shown here is derived from an EMBL/GenBank/DDBJ whole genome shotgun (WGS) entry which is preliminary data.</text>
</comment>
<dbReference type="Pfam" id="PF10670">
    <property type="entry name" value="DUF4198"/>
    <property type="match status" value="1"/>
</dbReference>
<evidence type="ECO:0000256" key="2">
    <source>
        <dbReference type="SAM" id="SignalP"/>
    </source>
</evidence>
<reference evidence="4" key="2">
    <citation type="submission" date="2013-04" db="EMBL/GenBank/DDBJ databases">
        <title>Bisphenol A degrading Sphingobium sp. strain BiD32.</title>
        <authorList>
            <person name="Nielsen J.L."/>
            <person name="Zhou N.A."/>
            <person name="Kjeldal H."/>
        </authorList>
    </citation>
    <scope>NUCLEOTIDE SEQUENCE [LARGE SCALE GENOMIC DNA]</scope>
    <source>
        <strain evidence="4">BiD32</strain>
    </source>
</reference>
<sequence length="296" mass="30770">MMKARLMIAGALAALMLPATAQAHRQWMMPSSTTLSGNESWITVDAAVSNDLFYFEHVPMRTDGIVVTQPDGSAGKIENAATGKYRSTFDVHLTQPGTYRIGSATTMVMGSYMLNGKQERLPRGTTKDKLASVIPAGATDVQVAEASNRNEIFVTLGAPSTGLFKPTGSGIELVPVTHPNDLVSGETASFQFLLDGKPASGLKVTVIPGGIRYRDALGQMDLVADQDGKVAITWPQPGMYWLNASVGGGREGGEGGGPGGPGAGAPGAAPAPRPARPAGPPPRRASYVSTLEVLAP</sequence>
<protein>
    <submittedName>
        <fullName evidence="3">Nikel transport family protein NikM</fullName>
    </submittedName>
</protein>
<dbReference type="AlphaFoldDB" id="N1MGE8"/>
<evidence type="ECO:0000313" key="3">
    <source>
        <dbReference type="EMBL" id="CCW16285.1"/>
    </source>
</evidence>
<feature type="chain" id="PRO_5004107819" evidence="2">
    <location>
        <begin position="24"/>
        <end position="296"/>
    </location>
</feature>
<evidence type="ECO:0000256" key="1">
    <source>
        <dbReference type="SAM" id="MobiDB-lite"/>
    </source>
</evidence>